<sequence>MVLDEVVMCALHVIGEKMLAQQKAQAHKELKAGIEVCMLATPTDPSKSLGMFDALNGSEDAAALAHRSPLFSQPQEKDVFIFIHNSKHLIPLNPNPSDNTTGHIVAPQKMACGCDESFHLA</sequence>
<dbReference type="Proteomes" id="UP000004471">
    <property type="component" value="Unassembled WGS sequence"/>
</dbReference>
<dbReference type="PATRIC" id="fig|629262.5.peg.4831"/>
<evidence type="ECO:0000313" key="2">
    <source>
        <dbReference type="Proteomes" id="UP000004471"/>
    </source>
</evidence>
<protein>
    <submittedName>
        <fullName evidence="1">Uncharacterized protein</fullName>
    </submittedName>
</protein>
<proteinExistence type="predicted"/>
<gene>
    <name evidence="1" type="ORF">PSYJA_28886</name>
</gene>
<evidence type="ECO:0000313" key="1">
    <source>
        <dbReference type="EMBL" id="EGH32760.1"/>
    </source>
</evidence>
<comment type="caution">
    <text evidence="1">The sequence shown here is derived from an EMBL/GenBank/DDBJ whole genome shotgun (WGS) entry which is preliminary data.</text>
</comment>
<dbReference type="AlphaFoldDB" id="F3FRB8"/>
<reference evidence="1 2" key="1">
    <citation type="journal article" date="2011" name="PLoS Pathog.">
        <title>Dynamic evolution of pathogenicity revealed by sequencing and comparative genomics of 19 Pseudomonas syringae isolates.</title>
        <authorList>
            <person name="Baltrus D.A."/>
            <person name="Nishimura M.T."/>
            <person name="Romanchuk A."/>
            <person name="Chang J.H."/>
            <person name="Mukhtar M.S."/>
            <person name="Cherkis K."/>
            <person name="Roach J."/>
            <person name="Grant S.R."/>
            <person name="Jones C.D."/>
            <person name="Dangl J.L."/>
        </authorList>
    </citation>
    <scope>NUCLEOTIDE SEQUENCE [LARGE SCALE GENOMIC DNA]</scope>
    <source>
        <strain evidence="2">M301072PT</strain>
    </source>
</reference>
<accession>F3FRB8</accession>
<name>F3FRB8_PSESX</name>
<dbReference type="HOGENOM" id="CLU_170351_0_0_6"/>
<organism evidence="1 2">
    <name type="scientific">Pseudomonas syringae pv. japonica str. M301072</name>
    <dbReference type="NCBI Taxonomy" id="629262"/>
    <lineage>
        <taxon>Bacteria</taxon>
        <taxon>Pseudomonadati</taxon>
        <taxon>Pseudomonadota</taxon>
        <taxon>Gammaproteobacteria</taxon>
        <taxon>Pseudomonadales</taxon>
        <taxon>Pseudomonadaceae</taxon>
        <taxon>Pseudomonas</taxon>
        <taxon>Pseudomonas syringae</taxon>
    </lineage>
</organism>
<dbReference type="EMBL" id="AEAH01001309">
    <property type="protein sequence ID" value="EGH32760.1"/>
    <property type="molecule type" value="Genomic_DNA"/>
</dbReference>